<dbReference type="Proteomes" id="UP000589036">
    <property type="component" value="Unassembled WGS sequence"/>
</dbReference>
<dbReference type="RefSeq" id="WP_179641423.1">
    <property type="nucleotide sequence ID" value="NZ_BAAAYY010000005.1"/>
</dbReference>
<comment type="caution">
    <text evidence="1">The sequence shown here is derived from an EMBL/GenBank/DDBJ whole genome shotgun (WGS) entry which is preliminary data.</text>
</comment>
<protein>
    <submittedName>
        <fullName evidence="1">Uncharacterized protein</fullName>
    </submittedName>
</protein>
<dbReference type="AlphaFoldDB" id="A0A852TSN1"/>
<sequence>MDHRYRIEGDINSRAVLGVGSGYTDPVAGTSEMEVRFERLPSGWDPRTIVLMCCERATVTCSRESDGAVGMFQASGGYLTIGRDLVKVERRGTMRNAEGQIMVDVHASSVTDFRGEHRYDHSRIEGGTSHIHYGENGIAEVRPFTGVMMQAGPNLITVTTSYEAVLEDDSTLYGTTFYPHYLPQQRVQLPGLQLLSLVSIEQEFDGRTLWVRTESEVTPLTRMAVPAPTASQPSAIG</sequence>
<keyword evidence="2" id="KW-1185">Reference proteome</keyword>
<accession>A0A852TSN1</accession>
<evidence type="ECO:0000313" key="2">
    <source>
        <dbReference type="Proteomes" id="UP000589036"/>
    </source>
</evidence>
<dbReference type="EMBL" id="JACCCC010000001">
    <property type="protein sequence ID" value="NYE45144.1"/>
    <property type="molecule type" value="Genomic_DNA"/>
</dbReference>
<gene>
    <name evidence="1" type="ORF">HDA32_000264</name>
</gene>
<name>A0A852TSN1_9ACTN</name>
<reference evidence="1 2" key="1">
    <citation type="submission" date="2020-07" db="EMBL/GenBank/DDBJ databases">
        <title>Sequencing the genomes of 1000 actinobacteria strains.</title>
        <authorList>
            <person name="Klenk H.-P."/>
        </authorList>
    </citation>
    <scope>NUCLEOTIDE SEQUENCE [LARGE SCALE GENOMIC DNA]</scope>
    <source>
        <strain evidence="1 2">CXB654</strain>
    </source>
</reference>
<organism evidence="1 2">
    <name type="scientific">Spinactinospora alkalitolerans</name>
    <dbReference type="NCBI Taxonomy" id="687207"/>
    <lineage>
        <taxon>Bacteria</taxon>
        <taxon>Bacillati</taxon>
        <taxon>Actinomycetota</taxon>
        <taxon>Actinomycetes</taxon>
        <taxon>Streptosporangiales</taxon>
        <taxon>Nocardiopsidaceae</taxon>
        <taxon>Spinactinospora</taxon>
    </lineage>
</organism>
<evidence type="ECO:0000313" key="1">
    <source>
        <dbReference type="EMBL" id="NYE45144.1"/>
    </source>
</evidence>
<proteinExistence type="predicted"/>